<sequence length="136" mass="15522">MARAHSFVVLQKNLFLMEQEIIKDNGGPPMAPTIFKCNCSEWCDCEECIEEPLPTDGSISVRTLNWCPDAQQAQFIHCFIGQYGSKFYYMWPCGRSAQCHRPRAPLLKESQAARDFMTLMLNLEFSLNFVAKSGNM</sequence>
<dbReference type="EMBL" id="CAXKWB010004501">
    <property type="protein sequence ID" value="CAL4073845.1"/>
    <property type="molecule type" value="Genomic_DNA"/>
</dbReference>
<organism evidence="1 2">
    <name type="scientific">Meganyctiphanes norvegica</name>
    <name type="common">Northern krill</name>
    <name type="synonym">Thysanopoda norvegica</name>
    <dbReference type="NCBI Taxonomy" id="48144"/>
    <lineage>
        <taxon>Eukaryota</taxon>
        <taxon>Metazoa</taxon>
        <taxon>Ecdysozoa</taxon>
        <taxon>Arthropoda</taxon>
        <taxon>Crustacea</taxon>
        <taxon>Multicrustacea</taxon>
        <taxon>Malacostraca</taxon>
        <taxon>Eumalacostraca</taxon>
        <taxon>Eucarida</taxon>
        <taxon>Euphausiacea</taxon>
        <taxon>Euphausiidae</taxon>
        <taxon>Meganyctiphanes</taxon>
    </lineage>
</organism>
<name>A0AAV2Q825_MEGNR</name>
<evidence type="ECO:0000313" key="1">
    <source>
        <dbReference type="EMBL" id="CAL4073845.1"/>
    </source>
</evidence>
<protein>
    <submittedName>
        <fullName evidence="1">Uncharacterized protein</fullName>
    </submittedName>
</protein>
<evidence type="ECO:0000313" key="2">
    <source>
        <dbReference type="Proteomes" id="UP001497623"/>
    </source>
</evidence>
<dbReference type="AlphaFoldDB" id="A0AAV2Q825"/>
<gene>
    <name evidence="1" type="ORF">MNOR_LOCUS9332</name>
</gene>
<proteinExistence type="predicted"/>
<reference evidence="1 2" key="1">
    <citation type="submission" date="2024-05" db="EMBL/GenBank/DDBJ databases">
        <authorList>
            <person name="Wallberg A."/>
        </authorList>
    </citation>
    <scope>NUCLEOTIDE SEQUENCE [LARGE SCALE GENOMIC DNA]</scope>
</reference>
<dbReference type="Proteomes" id="UP001497623">
    <property type="component" value="Unassembled WGS sequence"/>
</dbReference>
<accession>A0AAV2Q825</accession>
<comment type="caution">
    <text evidence="1">The sequence shown here is derived from an EMBL/GenBank/DDBJ whole genome shotgun (WGS) entry which is preliminary data.</text>
</comment>
<keyword evidence="2" id="KW-1185">Reference proteome</keyword>